<protein>
    <submittedName>
        <fullName evidence="1">Uncharacterized protein</fullName>
    </submittedName>
</protein>
<reference evidence="2" key="1">
    <citation type="journal article" date="2022" name="Environ. Microbiol.">
        <title>Functional analysis, diversity, and distribution of carbendazim hydrolases MheI and CbmA, responsible for the initial step in carbendazim degradation.</title>
        <authorList>
            <person name="Zhang M."/>
            <person name="Bai X."/>
            <person name="Li Q."/>
            <person name="Zhang L."/>
            <person name="Zhu Q."/>
            <person name="Gao S."/>
            <person name="Ke Z."/>
            <person name="Jiang M."/>
            <person name="Hu J."/>
            <person name="Qiu J."/>
            <person name="Hong Q."/>
        </authorList>
    </citation>
    <scope>NUCLEOTIDE SEQUENCE [LARGE SCALE GENOMIC DNA]</scope>
    <source>
        <strain evidence="2">djl-6</strain>
    </source>
</reference>
<dbReference type="RefSeq" id="WP_058037325.1">
    <property type="nucleotide sequence ID" value="NZ_CP096567.1"/>
</dbReference>
<keyword evidence="2" id="KW-1185">Reference proteome</keyword>
<dbReference type="EMBL" id="CP096567">
    <property type="protein sequence ID" value="UPU46642.1"/>
    <property type="molecule type" value="Genomic_DNA"/>
</dbReference>
<evidence type="ECO:0000313" key="2">
    <source>
        <dbReference type="Proteomes" id="UP000831484"/>
    </source>
</evidence>
<dbReference type="AlphaFoldDB" id="A0AB38RN67"/>
<geneLocation type="plasmid" evidence="1 2">
    <name>pdjl-6-4</name>
</geneLocation>
<evidence type="ECO:0000313" key="1">
    <source>
        <dbReference type="EMBL" id="UPU46642.1"/>
    </source>
</evidence>
<dbReference type="Proteomes" id="UP000831484">
    <property type="component" value="Plasmid pdjl-6-4"/>
</dbReference>
<proteinExistence type="predicted"/>
<gene>
    <name evidence="1" type="ORF">M0639_33570</name>
</gene>
<sequence>MEVQAAVGFEFADEAFTVTVDAPQGFDQAARRAVRKSVARAGEWNADNPDAIAPRLEDADAYRVVAVRVSVDR</sequence>
<organism evidence="1 2">
    <name type="scientific">Rhodococcus qingshengii JCM 15477</name>
    <dbReference type="NCBI Taxonomy" id="1303681"/>
    <lineage>
        <taxon>Bacteria</taxon>
        <taxon>Bacillati</taxon>
        <taxon>Actinomycetota</taxon>
        <taxon>Actinomycetes</taxon>
        <taxon>Mycobacteriales</taxon>
        <taxon>Nocardiaceae</taxon>
        <taxon>Rhodococcus</taxon>
        <taxon>Rhodococcus erythropolis group</taxon>
    </lineage>
</organism>
<keyword evidence="1" id="KW-0614">Plasmid</keyword>
<accession>A0AB38RN67</accession>
<name>A0AB38RN67_RHOSG</name>